<comment type="caution">
    <text evidence="2">The sequence shown here is derived from an EMBL/GenBank/DDBJ whole genome shotgun (WGS) entry which is preliminary data.</text>
</comment>
<protein>
    <submittedName>
        <fullName evidence="2">Nuclear transport factor 2 family protein</fullName>
    </submittedName>
</protein>
<evidence type="ECO:0000313" key="3">
    <source>
        <dbReference type="Proteomes" id="UP000619295"/>
    </source>
</evidence>
<dbReference type="RefSeq" id="WP_038358516.1">
    <property type="nucleotide sequence ID" value="NZ_JACXWY010000026.1"/>
</dbReference>
<sequence length="117" mass="13388">MSTEQIAKDFTALLKEGKHDEAASRFNAEDIVSYENMPGPMAVCRGKEAVRQKGEWWAAHHEMHDFSSEGPYLNGDQFAVRFHVDVTVKETGERRIMDEVGLYTIGDGKIVEERFFY</sequence>
<dbReference type="EMBL" id="JACXWY010000026">
    <property type="protein sequence ID" value="MBD3848946.1"/>
    <property type="molecule type" value="Genomic_DNA"/>
</dbReference>
<evidence type="ECO:0000313" key="2">
    <source>
        <dbReference type="EMBL" id="MBD3848946.1"/>
    </source>
</evidence>
<accession>A0A927ECW3</accession>
<dbReference type="SUPFAM" id="SSF54427">
    <property type="entry name" value="NTF2-like"/>
    <property type="match status" value="1"/>
</dbReference>
<evidence type="ECO:0000259" key="1">
    <source>
        <dbReference type="Pfam" id="PF20409"/>
    </source>
</evidence>
<dbReference type="AlphaFoldDB" id="A0A927ECW3"/>
<name>A0A927ECW3_9HYPH</name>
<dbReference type="InterPro" id="IPR046860">
    <property type="entry name" value="SnoaL_5"/>
</dbReference>
<feature type="domain" description="SnoaL-like" evidence="1">
    <location>
        <begin position="1"/>
        <end position="117"/>
    </location>
</feature>
<keyword evidence="3" id="KW-1185">Reference proteome</keyword>
<reference evidence="2" key="1">
    <citation type="submission" date="2020-09" db="EMBL/GenBank/DDBJ databases">
        <title>Bosea spartocytisi sp. nov. a root nodule endophyte of Spartocytisus supranubius in the high mountain ecosystem fo the Teide National Park (Canary Islands, Spain).</title>
        <authorList>
            <person name="Pulido-Suarez L."/>
            <person name="Peix A."/>
            <person name="Igual J.M."/>
            <person name="Socas-Perez N."/>
            <person name="Velazquez E."/>
            <person name="Flores-Felix J.D."/>
            <person name="Leon-Barrios M."/>
        </authorList>
    </citation>
    <scope>NUCLEOTIDE SEQUENCE</scope>
    <source>
        <strain evidence="2">SSUT16</strain>
    </source>
</reference>
<dbReference type="InterPro" id="IPR032710">
    <property type="entry name" value="NTF2-like_dom_sf"/>
</dbReference>
<gene>
    <name evidence="2" type="ORF">IED13_24880</name>
</gene>
<proteinExistence type="predicted"/>
<organism evidence="2 3">
    <name type="scientific">Bosea spartocytisi</name>
    <dbReference type="NCBI Taxonomy" id="2773451"/>
    <lineage>
        <taxon>Bacteria</taxon>
        <taxon>Pseudomonadati</taxon>
        <taxon>Pseudomonadota</taxon>
        <taxon>Alphaproteobacteria</taxon>
        <taxon>Hyphomicrobiales</taxon>
        <taxon>Boseaceae</taxon>
        <taxon>Bosea</taxon>
    </lineage>
</organism>
<dbReference type="Pfam" id="PF20409">
    <property type="entry name" value="SnoaL_5"/>
    <property type="match status" value="1"/>
</dbReference>
<dbReference type="Gene3D" id="3.10.450.50">
    <property type="match status" value="1"/>
</dbReference>
<dbReference type="Proteomes" id="UP000619295">
    <property type="component" value="Unassembled WGS sequence"/>
</dbReference>